<dbReference type="STRING" id="1125779.HMPREF1219_01866"/>
<reference evidence="2 3" key="1">
    <citation type="submission" date="2013-05" db="EMBL/GenBank/DDBJ databases">
        <title>The Genome Sequence of Corynebacterium pyruviciproducens 1773O (ATCC BAA-1742).</title>
        <authorList>
            <consortium name="The Broad Institute Genomics Platform"/>
            <person name="Earl A."/>
            <person name="Ward D."/>
            <person name="Feldgarden M."/>
            <person name="Gevers D."/>
            <person name="Tong J."/>
            <person name="Walker B."/>
            <person name="Young S."/>
            <person name="Zeng Q."/>
            <person name="Gargeya S."/>
            <person name="Fitzgerald M."/>
            <person name="Haas B."/>
            <person name="Abouelleil A."/>
            <person name="Allen A.W."/>
            <person name="Alvarado L."/>
            <person name="Arachchi H.M."/>
            <person name="Berlin A.M."/>
            <person name="Chapman S.B."/>
            <person name="Gainer-Dewar J."/>
            <person name="Goldberg J."/>
            <person name="Griggs A."/>
            <person name="Gujja S."/>
            <person name="Hansen M."/>
            <person name="Howarth C."/>
            <person name="Imamovic A."/>
            <person name="Ireland A."/>
            <person name="Larimer J."/>
            <person name="McCowan C."/>
            <person name="Murphy C."/>
            <person name="Pearson M."/>
            <person name="Poon T.W."/>
            <person name="Priest M."/>
            <person name="Roberts A."/>
            <person name="Saif S."/>
            <person name="Shea T."/>
            <person name="Sisk P."/>
            <person name="Sykes S."/>
            <person name="Wortman J."/>
            <person name="Nusbaum C."/>
            <person name="Birren B."/>
        </authorList>
    </citation>
    <scope>NUCLEOTIDE SEQUENCE [LARGE SCALE GENOMIC DNA]</scope>
    <source>
        <strain evidence="2 3">ATCC BAA-1742</strain>
    </source>
</reference>
<dbReference type="Pfam" id="PF22483">
    <property type="entry name" value="Mu-transpos_C_2"/>
    <property type="match status" value="1"/>
</dbReference>
<dbReference type="AlphaFoldDB" id="S2Z3A8"/>
<dbReference type="HOGENOM" id="CLU_1248899_0_0_11"/>
<accession>S2Z3A8</accession>
<dbReference type="PANTHER" id="PTHR35004">
    <property type="entry name" value="TRANSPOSASE RV3428C-RELATED"/>
    <property type="match status" value="1"/>
</dbReference>
<comment type="caution">
    <text evidence="2">The sequence shown here is derived from an EMBL/GenBank/DDBJ whole genome shotgun (WGS) entry which is preliminary data.</text>
</comment>
<dbReference type="Proteomes" id="UP000014408">
    <property type="component" value="Unassembled WGS sequence"/>
</dbReference>
<feature type="domain" description="Transposase for insertion sequence element IS21-like C-terminal" evidence="1">
    <location>
        <begin position="4"/>
        <end position="69"/>
    </location>
</feature>
<protein>
    <recommendedName>
        <fullName evidence="1">Transposase for insertion sequence element IS21-like C-terminal domain-containing protein</fullName>
    </recommendedName>
</protein>
<dbReference type="eggNOG" id="COG4584">
    <property type="taxonomic scope" value="Bacteria"/>
</dbReference>
<organism evidence="2 3">
    <name type="scientific">Corynebacterium pyruviciproducens ATCC BAA-1742</name>
    <dbReference type="NCBI Taxonomy" id="1125779"/>
    <lineage>
        <taxon>Bacteria</taxon>
        <taxon>Bacillati</taxon>
        <taxon>Actinomycetota</taxon>
        <taxon>Actinomycetes</taxon>
        <taxon>Mycobacteriales</taxon>
        <taxon>Corynebacteriaceae</taxon>
        <taxon>Corynebacterium</taxon>
    </lineage>
</organism>
<evidence type="ECO:0000259" key="1">
    <source>
        <dbReference type="Pfam" id="PF22483"/>
    </source>
</evidence>
<dbReference type="PATRIC" id="fig|1125779.3.peg.1814"/>
<dbReference type="RefSeq" id="WP_016458604.1">
    <property type="nucleotide sequence ID" value="NZ_KE150447.1"/>
</dbReference>
<keyword evidence="3" id="KW-1185">Reference proteome</keyword>
<dbReference type="EMBL" id="ATBY01000015">
    <property type="protein sequence ID" value="EPD68680.1"/>
    <property type="molecule type" value="Genomic_DNA"/>
</dbReference>
<sequence>MRNLPATPFTQVVWKRLKVDRNWHVTCDYQYYSVPYTLIGKTLVARVTPQVVSLFDGDLLVAEHTRLTGFKYRYSTDPQHSPHGQDTTHKALTRDELIRWASSFGPATQQVVEMILARNSAAIPRGLIQARNVLANLGKKHHKATLEPACQQVLDKKLVPTFSVIKRIQTDIAHTTIPEGASARNKDTGRATDHMRTKAVAITPDLHDAVFIRPVDHYKEK</sequence>
<dbReference type="PANTHER" id="PTHR35004:SF8">
    <property type="entry name" value="TRANSPOSASE RV3428C-RELATED"/>
    <property type="match status" value="1"/>
</dbReference>
<dbReference type="InterPro" id="IPR054353">
    <property type="entry name" value="IstA-like_C"/>
</dbReference>
<gene>
    <name evidence="2" type="ORF">HMPREF1219_01866</name>
</gene>
<name>S2Z3A8_9CORY</name>
<evidence type="ECO:0000313" key="3">
    <source>
        <dbReference type="Proteomes" id="UP000014408"/>
    </source>
</evidence>
<evidence type="ECO:0000313" key="2">
    <source>
        <dbReference type="EMBL" id="EPD68680.1"/>
    </source>
</evidence>
<proteinExistence type="predicted"/>